<organism evidence="1">
    <name type="scientific">uncultured Rubrobacteraceae bacterium</name>
    <dbReference type="NCBI Taxonomy" id="349277"/>
    <lineage>
        <taxon>Bacteria</taxon>
        <taxon>Bacillati</taxon>
        <taxon>Actinomycetota</taxon>
        <taxon>Rubrobacteria</taxon>
        <taxon>Rubrobacterales</taxon>
        <taxon>Rubrobacteraceae</taxon>
        <taxon>environmental samples</taxon>
    </lineage>
</organism>
<name>A0A6J4QQA9_9ACTN</name>
<evidence type="ECO:0000313" key="1">
    <source>
        <dbReference type="EMBL" id="CAA9451856.1"/>
    </source>
</evidence>
<gene>
    <name evidence="1" type="ORF">AVDCRST_MAG78-3496</name>
</gene>
<accession>A0A6J4QQA9</accession>
<evidence type="ECO:0008006" key="2">
    <source>
        <dbReference type="Google" id="ProtNLM"/>
    </source>
</evidence>
<proteinExistence type="predicted"/>
<reference evidence="1" key="1">
    <citation type="submission" date="2020-02" db="EMBL/GenBank/DDBJ databases">
        <authorList>
            <person name="Meier V. D."/>
        </authorList>
    </citation>
    <scope>NUCLEOTIDE SEQUENCE</scope>
    <source>
        <strain evidence="1">AVDCRST_MAG78</strain>
    </source>
</reference>
<protein>
    <recommendedName>
        <fullName evidence="2">Helix-turn-helix domain-containing protein</fullName>
    </recommendedName>
</protein>
<dbReference type="AlphaFoldDB" id="A0A6J4QQA9"/>
<dbReference type="EMBL" id="CADCVB010000229">
    <property type="protein sequence ID" value="CAA9451856.1"/>
    <property type="molecule type" value="Genomic_DNA"/>
</dbReference>
<sequence>MASKAAKIGKEKVIVLKDEVGYVDLQRAAELLGMNQRAVRNLVTRRRLEAEREGEGAAARLVVSLASVERLRLERQATGKDSKV</sequence>